<dbReference type="InterPro" id="IPR041538">
    <property type="entry name" value="RavA-like_AAA_lid"/>
</dbReference>
<sequence length="298" mass="34753">MEYLQKIINIKKNLNDYFIKRQEIIDGIFLAIATGKHALLLGPPGVAKSHVLHCVCDHIEGIKYWEYLFTPSTTEEEIMGHWSIKEKSLDRMLRNIEYRLPEAHIAFGDEFFKAKGETLQSLLLAMSDKIYYNPGRLKIPLISFFGASNEKPGQGDSLEALYDRFLLRYELKRLRLKEERLRLYNIDDYCANDLKVSLDDILTLQNDVKKIHLENKIKELFADLIENLELNNIVISERRQIWCLGLLKAQALLNERTEVIEEDIGALYPALWTYTIEQRPVQIELRKILNNRNAVNAF</sequence>
<comment type="caution">
    <text evidence="3">The sequence shown here is derived from an EMBL/GenBank/DDBJ whole genome shotgun (WGS) entry which is preliminary data.</text>
</comment>
<dbReference type="Pfam" id="PF20030">
    <property type="entry name" value="bpMoxR"/>
    <property type="match status" value="1"/>
</dbReference>
<feature type="domain" description="ATPase RavA-like AAA lid" evidence="1">
    <location>
        <begin position="219"/>
        <end position="279"/>
    </location>
</feature>
<name>A0A519BHC0_ACIG2</name>
<gene>
    <name evidence="3" type="ORF">EVJ46_00050</name>
</gene>
<evidence type="ECO:0000313" key="3">
    <source>
        <dbReference type="EMBL" id="RZD16668.1"/>
    </source>
</evidence>
<dbReference type="Pfam" id="PF17868">
    <property type="entry name" value="AAA_lid_8"/>
    <property type="match status" value="1"/>
</dbReference>
<evidence type="ECO:0000259" key="1">
    <source>
        <dbReference type="Pfam" id="PF17868"/>
    </source>
</evidence>
<evidence type="ECO:0000313" key="4">
    <source>
        <dbReference type="Proteomes" id="UP000316562"/>
    </source>
</evidence>
<dbReference type="InterPro" id="IPR050513">
    <property type="entry name" value="RavA_ATPases"/>
</dbReference>
<feature type="domain" description="MoxR" evidence="2">
    <location>
        <begin position="7"/>
        <end position="174"/>
    </location>
</feature>
<protein>
    <submittedName>
        <fullName evidence="3">MoxR family ATPase</fullName>
    </submittedName>
</protein>
<dbReference type="PANTHER" id="PTHR32204">
    <property type="entry name" value="ATPASE RAVA"/>
    <property type="match status" value="1"/>
</dbReference>
<dbReference type="AlphaFoldDB" id="A0A519BHC0"/>
<accession>A0A519BHC0</accession>
<dbReference type="Gene3D" id="3.40.50.300">
    <property type="entry name" value="P-loop containing nucleotide triphosphate hydrolases"/>
    <property type="match status" value="1"/>
</dbReference>
<proteinExistence type="predicted"/>
<dbReference type="InterPro" id="IPR027417">
    <property type="entry name" value="P-loop_NTPase"/>
</dbReference>
<dbReference type="EMBL" id="SGBC01000001">
    <property type="protein sequence ID" value="RZD16668.1"/>
    <property type="molecule type" value="Genomic_DNA"/>
</dbReference>
<reference evidence="3 4" key="1">
    <citation type="journal article" date="2019" name="ISME J.">
        <title>Insights into ecological role of a new deltaproteobacterial order Candidatus Acidulodesulfobacterales by metagenomics and metatranscriptomics.</title>
        <authorList>
            <person name="Tan S."/>
            <person name="Liu J."/>
            <person name="Fang Y."/>
            <person name="Hedlund B.P."/>
            <person name="Lian Z.H."/>
            <person name="Huang L.Y."/>
            <person name="Li J.T."/>
            <person name="Huang L.N."/>
            <person name="Li W.J."/>
            <person name="Jiang H.C."/>
            <person name="Dong H.L."/>
            <person name="Shu W.S."/>
        </authorList>
    </citation>
    <scope>NUCLEOTIDE SEQUENCE [LARGE SCALE GENOMIC DNA]</scope>
    <source>
        <strain evidence="3">AP2</strain>
    </source>
</reference>
<dbReference type="PANTHER" id="PTHR32204:SF0">
    <property type="entry name" value="ATPASE RAVA"/>
    <property type="match status" value="1"/>
</dbReference>
<dbReference type="SUPFAM" id="SSF52540">
    <property type="entry name" value="P-loop containing nucleoside triphosphate hydrolases"/>
    <property type="match status" value="1"/>
</dbReference>
<evidence type="ECO:0000259" key="2">
    <source>
        <dbReference type="Pfam" id="PF20030"/>
    </source>
</evidence>
<organism evidence="3 4">
    <name type="scientific">Acididesulfobacter guangdongensis</name>
    <dbReference type="NCBI Taxonomy" id="2597225"/>
    <lineage>
        <taxon>Bacteria</taxon>
        <taxon>Deltaproteobacteria</taxon>
        <taxon>Candidatus Acidulodesulfobacterales</taxon>
        <taxon>Candidatus Acididesulfobacter</taxon>
    </lineage>
</organism>
<dbReference type="Proteomes" id="UP000316562">
    <property type="component" value="Unassembled WGS sequence"/>
</dbReference>
<dbReference type="InterPro" id="IPR045427">
    <property type="entry name" value="MoxR"/>
</dbReference>